<dbReference type="InterPro" id="IPR011050">
    <property type="entry name" value="Pectin_lyase_fold/virulence"/>
</dbReference>
<dbReference type="InterPro" id="IPR012334">
    <property type="entry name" value="Pectin_lyas_fold"/>
</dbReference>
<proteinExistence type="predicted"/>
<protein>
    <recommendedName>
        <fullName evidence="1">Right handed beta helix domain-containing protein</fullName>
    </recommendedName>
</protein>
<evidence type="ECO:0000313" key="2">
    <source>
        <dbReference type="EMBL" id="MDN7025875.1"/>
    </source>
</evidence>
<feature type="domain" description="Right handed beta helix" evidence="1">
    <location>
        <begin position="234"/>
        <end position="376"/>
    </location>
</feature>
<name>A0ABT8MD51_9EURY</name>
<dbReference type="Proteomes" id="UP001168338">
    <property type="component" value="Unassembled WGS sequence"/>
</dbReference>
<dbReference type="Pfam" id="PF13229">
    <property type="entry name" value="Beta_helix"/>
    <property type="match status" value="1"/>
</dbReference>
<evidence type="ECO:0000313" key="3">
    <source>
        <dbReference type="Proteomes" id="UP001168338"/>
    </source>
</evidence>
<dbReference type="SMART" id="SM00710">
    <property type="entry name" value="PbH1"/>
    <property type="match status" value="6"/>
</dbReference>
<dbReference type="EMBL" id="VCYH01000011">
    <property type="protein sequence ID" value="MDN7025875.1"/>
    <property type="molecule type" value="Genomic_DNA"/>
</dbReference>
<evidence type="ECO:0000259" key="1">
    <source>
        <dbReference type="Pfam" id="PF13229"/>
    </source>
</evidence>
<dbReference type="SUPFAM" id="SSF51126">
    <property type="entry name" value="Pectin lyase-like"/>
    <property type="match status" value="1"/>
</dbReference>
<comment type="caution">
    <text evidence="2">The sequence shown here is derived from an EMBL/GenBank/DDBJ whole genome shotgun (WGS) entry which is preliminary data.</text>
</comment>
<gene>
    <name evidence="2" type="ORF">FGU65_13455</name>
</gene>
<dbReference type="RefSeq" id="WP_301665074.1">
    <property type="nucleotide sequence ID" value="NZ_VCYH01000011.1"/>
</dbReference>
<dbReference type="InterPro" id="IPR006626">
    <property type="entry name" value="PbH1"/>
</dbReference>
<keyword evidence="3" id="KW-1185">Reference proteome</keyword>
<reference evidence="2" key="1">
    <citation type="submission" date="2019-05" db="EMBL/GenBank/DDBJ databases">
        <title>Methanoculleus sp. FWC-SCC1, a methanogenic archaeon isolated from deep marine cold seep.</title>
        <authorList>
            <person name="Chen Y.-W."/>
            <person name="Chen S.-C."/>
            <person name="Teng N.-H."/>
            <person name="Lai M.-C."/>
        </authorList>
    </citation>
    <scope>NUCLEOTIDE SEQUENCE</scope>
    <source>
        <strain evidence="2">FWC-SCC1</strain>
    </source>
</reference>
<accession>A0ABT8MD51</accession>
<organism evidence="2 3">
    <name type="scientific">Methanoculleus frigidifontis</name>
    <dbReference type="NCBI Taxonomy" id="2584085"/>
    <lineage>
        <taxon>Archaea</taxon>
        <taxon>Methanobacteriati</taxon>
        <taxon>Methanobacteriota</taxon>
        <taxon>Stenosarchaea group</taxon>
        <taxon>Methanomicrobia</taxon>
        <taxon>Methanomicrobiales</taxon>
        <taxon>Methanomicrobiaceae</taxon>
        <taxon>Methanoculleus</taxon>
    </lineage>
</organism>
<dbReference type="Gene3D" id="2.160.20.10">
    <property type="entry name" value="Single-stranded right-handed beta-helix, Pectin lyase-like"/>
    <property type="match status" value="1"/>
</dbReference>
<dbReference type="InterPro" id="IPR039448">
    <property type="entry name" value="Beta_helix"/>
</dbReference>
<sequence>MTESRNVKRLVAVLLVFCLIPVFVPAGAAAESTTLVVAASDSSEEAKAQATYICDGSDDHVEIQQALDALPAGGIALLMEGTYNCAGNIQPGDSRILQGSDENTTVLSYPGSGGLRVRAPSVTFADFTVTGKADMIIEDDHTRVRNVTMTVDNSRIAAFYVWAANDVVEDTVFENCRAIDCGRYGFLNSGEGSPRLVKDIAYINCTAINCGKDSYVSTGPWVTGFDIVEKNDIDGAEVIGCYAEGNQESGFHLEGFSYLNIQNVRFQDCISVNNAQKGKDACMFGAGFTVPKGVTLENCTSVNNKHGYLVSGGSVSKGFSNTFTNCTDEGSDYGFTIRHGYDITMTDCVSKDAARQGLVLSKAWNIKAEDFRLIGAAGYPLHEGSSEQTAVKIAGTRSSDDQFAYNMWDGAVTDSTLDIHAEGCGTDTVVFLEDAQRVTLTGSTDSAGANPVKVAGGTAVDTAGFTTGAEVSAPSA</sequence>